<dbReference type="HOGENOM" id="CLU_2678937_0_0_2"/>
<reference evidence="2 3" key="1">
    <citation type="submission" date="2014-07" db="EMBL/GenBank/DDBJ databases">
        <title>Methanogenic archaea and the global carbon cycle.</title>
        <authorList>
            <person name="Henriksen J.R."/>
            <person name="Luke J."/>
            <person name="Reinhart S."/>
            <person name="Benedict M.N."/>
            <person name="Youngblut N.D."/>
            <person name="Metcalf M.E."/>
            <person name="Whitaker R.J."/>
            <person name="Metcalf W.W."/>
        </authorList>
    </citation>
    <scope>NUCLEOTIDE SEQUENCE [LARGE SCALE GENOMIC DNA]</scope>
    <source>
        <strain evidence="2 3">HB-1</strain>
    </source>
</reference>
<evidence type="ECO:0000313" key="2">
    <source>
        <dbReference type="EMBL" id="AKB78619.1"/>
    </source>
</evidence>
<keyword evidence="3" id="KW-1185">Reference proteome</keyword>
<name>A0A0E3SAA5_9EURY</name>
<dbReference type="STRING" id="1434110.MSHOH_2136"/>
<evidence type="ECO:0000313" key="3">
    <source>
        <dbReference type="Proteomes" id="UP000033101"/>
    </source>
</evidence>
<proteinExistence type="predicted"/>
<dbReference type="Proteomes" id="UP000033101">
    <property type="component" value="Chromosome"/>
</dbReference>
<feature type="region of interest" description="Disordered" evidence="1">
    <location>
        <begin position="47"/>
        <end position="74"/>
    </location>
</feature>
<dbReference type="KEGG" id="mhor:MSHOH_2136"/>
<dbReference type="EMBL" id="CP009516">
    <property type="protein sequence ID" value="AKB78619.1"/>
    <property type="molecule type" value="Genomic_DNA"/>
</dbReference>
<organism evidence="2 3">
    <name type="scientific">Methanosarcina horonobensis HB-1 = JCM 15518</name>
    <dbReference type="NCBI Taxonomy" id="1434110"/>
    <lineage>
        <taxon>Archaea</taxon>
        <taxon>Methanobacteriati</taxon>
        <taxon>Methanobacteriota</taxon>
        <taxon>Stenosarchaea group</taxon>
        <taxon>Methanomicrobia</taxon>
        <taxon>Methanosarcinales</taxon>
        <taxon>Methanosarcinaceae</taxon>
        <taxon>Methanosarcina</taxon>
    </lineage>
</organism>
<gene>
    <name evidence="2" type="ORF">MSHOH_2136</name>
</gene>
<feature type="compositionally biased region" description="Basic and acidic residues" evidence="1">
    <location>
        <begin position="47"/>
        <end position="63"/>
    </location>
</feature>
<sequence>MLKNVEGSGTTLILALKLRKKALAGYIKGSAEEIFFRILRRPRHECRTIDSRGPERKPSRSEIRINGNHALSTS</sequence>
<accession>A0A0E3SAA5</accession>
<evidence type="ECO:0000256" key="1">
    <source>
        <dbReference type="SAM" id="MobiDB-lite"/>
    </source>
</evidence>
<dbReference type="AlphaFoldDB" id="A0A0E3SAA5"/>
<protein>
    <submittedName>
        <fullName evidence="2">Uncharacterized protein</fullName>
    </submittedName>
</protein>
<dbReference type="RefSeq" id="WP_158024125.1">
    <property type="nucleotide sequence ID" value="NZ_CP009516.1"/>
</dbReference>
<dbReference type="GeneID" id="43474735"/>